<dbReference type="GO" id="GO:0051782">
    <property type="term" value="P:negative regulation of cell division"/>
    <property type="evidence" value="ECO:0007669"/>
    <property type="project" value="TreeGrafter"/>
</dbReference>
<dbReference type="AlphaFoldDB" id="A0A249LE98"/>
<evidence type="ECO:0000313" key="4">
    <source>
        <dbReference type="Proteomes" id="UP000217221"/>
    </source>
</evidence>
<sequence length="366" mass="40758">MAEIALPVIVTAISNPDQESFIAATLFTQGWSVIHRAVDFESLVEFATHHQEQASTALLLYSPDLNDFDPIAFQTLSLRFRQIIGFASSTTVRSDDDSLHEIPATAPQLATFIRGYVRSPLIRKLKPLIQPEKRARVIAISSAGSCTGASTVAINLAYELSLQSKKILLIDANLADSNIAVYLDQRNLVDEELWRLSSPFLYVKELTRQRISEFDSFIEKANLEFDFIILDIGRINDLSSQLSDRRADSLVITWVGDHADDLWIIARPDRIGQVRFKKVTSILNRTSLTSSVTFILNMRSNGRKGQEEEKAFLAIATTHKAQHLYVLPADARNTAESSQSRGTLAEVNERGILRKALAAIASEMIS</sequence>
<keyword evidence="1" id="KW-0547">Nucleotide-binding</keyword>
<protein>
    <submittedName>
        <fullName evidence="3">Capsular polysaccharide biosynthesis protein</fullName>
    </submittedName>
</protein>
<evidence type="ECO:0000313" key="3">
    <source>
        <dbReference type="EMBL" id="ASY27428.1"/>
    </source>
</evidence>
<dbReference type="EMBL" id="CP016782">
    <property type="protein sequence ID" value="ASY27428.1"/>
    <property type="molecule type" value="Genomic_DNA"/>
</dbReference>
<dbReference type="GO" id="GO:0016887">
    <property type="term" value="F:ATP hydrolysis activity"/>
    <property type="evidence" value="ECO:0007669"/>
    <property type="project" value="TreeGrafter"/>
</dbReference>
<dbReference type="RefSeq" id="WP_095697720.1">
    <property type="nucleotide sequence ID" value="NZ_CP016782.1"/>
</dbReference>
<gene>
    <name evidence="3" type="ORF">PHILAsVB114_01905</name>
</gene>
<keyword evidence="4" id="KW-1185">Reference proteome</keyword>
<dbReference type="InterPro" id="IPR015223">
    <property type="entry name" value="MipZ"/>
</dbReference>
<proteinExistence type="predicted"/>
<dbReference type="KEGG" id="plim:PHILAsVB114_01905"/>
<dbReference type="InterPro" id="IPR050625">
    <property type="entry name" value="ParA/MinD_ATPase"/>
</dbReference>
<dbReference type="GO" id="GO:0009898">
    <property type="term" value="C:cytoplasmic side of plasma membrane"/>
    <property type="evidence" value="ECO:0007669"/>
    <property type="project" value="TreeGrafter"/>
</dbReference>
<accession>A0A249LE98</accession>
<dbReference type="Pfam" id="PF09140">
    <property type="entry name" value="MipZ"/>
    <property type="match status" value="1"/>
</dbReference>
<reference evidence="3 4" key="1">
    <citation type="submission" date="2016-07" db="EMBL/GenBank/DDBJ databases">
        <title>High microdiversification within the ubiquitous acI lineage of Actinobacteria.</title>
        <authorList>
            <person name="Neuenschwander S.M."/>
            <person name="Salcher M."/>
            <person name="Ghai R."/>
            <person name="Pernthaler J."/>
        </authorList>
    </citation>
    <scope>NUCLEOTIDE SEQUENCE [LARGE SCALE GENOMIC DNA]</scope>
    <source>
        <strain evidence="3">MMS-VB-114</strain>
    </source>
</reference>
<dbReference type="SUPFAM" id="SSF52540">
    <property type="entry name" value="P-loop containing nucleoside triphosphate hydrolases"/>
    <property type="match status" value="1"/>
</dbReference>
<dbReference type="InterPro" id="IPR027417">
    <property type="entry name" value="P-loop_NTPase"/>
</dbReference>
<dbReference type="GO" id="GO:0005524">
    <property type="term" value="F:ATP binding"/>
    <property type="evidence" value="ECO:0007669"/>
    <property type="project" value="UniProtKB-KW"/>
</dbReference>
<dbReference type="Gene3D" id="3.40.50.300">
    <property type="entry name" value="P-loop containing nucleotide triphosphate hydrolases"/>
    <property type="match status" value="1"/>
</dbReference>
<name>A0A249LE98_9ACTN</name>
<evidence type="ECO:0000256" key="1">
    <source>
        <dbReference type="ARBA" id="ARBA00022741"/>
    </source>
</evidence>
<dbReference type="Proteomes" id="UP000217221">
    <property type="component" value="Chromosome"/>
</dbReference>
<dbReference type="PANTHER" id="PTHR43384:SF6">
    <property type="entry name" value="SEPTUM SITE-DETERMINING PROTEIN MIND HOMOLOG, CHLOROPLASTIC"/>
    <property type="match status" value="1"/>
</dbReference>
<dbReference type="GO" id="GO:0005829">
    <property type="term" value="C:cytosol"/>
    <property type="evidence" value="ECO:0007669"/>
    <property type="project" value="TreeGrafter"/>
</dbReference>
<keyword evidence="2" id="KW-0067">ATP-binding</keyword>
<dbReference type="PANTHER" id="PTHR43384">
    <property type="entry name" value="SEPTUM SITE-DETERMINING PROTEIN MIND HOMOLOG, CHLOROPLASTIC-RELATED"/>
    <property type="match status" value="1"/>
</dbReference>
<organism evidence="3 4">
    <name type="scientific">Candidatus Planktophila limnetica</name>
    <dbReference type="NCBI Taxonomy" id="573600"/>
    <lineage>
        <taxon>Bacteria</taxon>
        <taxon>Bacillati</taxon>
        <taxon>Actinomycetota</taxon>
        <taxon>Actinomycetes</taxon>
        <taxon>Candidatus Nanopelagicales</taxon>
        <taxon>Candidatus Nanopelagicaceae</taxon>
        <taxon>Candidatus Planktophila</taxon>
    </lineage>
</organism>
<evidence type="ECO:0000256" key="2">
    <source>
        <dbReference type="ARBA" id="ARBA00022840"/>
    </source>
</evidence>
<dbReference type="OrthoDB" id="5182606at2"/>